<feature type="domain" description="SPK" evidence="1">
    <location>
        <begin position="23"/>
        <end position="127"/>
    </location>
</feature>
<comment type="caution">
    <text evidence="2">The sequence shown here is derived from an EMBL/GenBank/DDBJ whole genome shotgun (WGS) entry which is preliminary data.</text>
</comment>
<dbReference type="SMART" id="SM00583">
    <property type="entry name" value="SPK"/>
    <property type="match status" value="1"/>
</dbReference>
<evidence type="ECO:0000259" key="1">
    <source>
        <dbReference type="SMART" id="SM00583"/>
    </source>
</evidence>
<dbReference type="EMBL" id="PDUG01000013">
    <property type="protein sequence ID" value="PIC13410.1"/>
    <property type="molecule type" value="Genomic_DNA"/>
</dbReference>
<sequence>MKIKIFSAKMYAKKIPSDCYDEGIRRILQKIREFTKPESLWHWCAEVKPSDVKAENFYSGLRYRLSVIEYLKAYTLIEKVQLTFIFGRPIKADFVKMLTDAKCTVQVDEKGRIIYFCSEDGSVVRESDHKKNEKRFKEDLLGPHSEIIPENARKSAGKRWSKQPENLKSELNFEDSYSGNQFHGLDPGNSIDAKRVKIEESEDPLADFPTDFSTDASATSSRNIQASEAVNNPEEPKISVLLLANHIETTALYFEFKNLEINVSQAVEKIKESGQEMVLSLKEFNNFIEVMLTSIKRARIPRTERNLQLQTVFKHIKLSLIRPFGPEVTGEALKIVDKEIEELGESQEEVPSEVIRVNLDYLLRSSTGFWIDF</sequence>
<protein>
    <recommendedName>
        <fullName evidence="1">SPK domain-containing protein</fullName>
    </recommendedName>
</protein>
<keyword evidence="3" id="KW-1185">Reference proteome</keyword>
<dbReference type="InterPro" id="IPR006570">
    <property type="entry name" value="SPK_dom"/>
</dbReference>
<proteinExistence type="predicted"/>
<dbReference type="PANTHER" id="PTHR23362">
    <property type="entry name" value="L-PLASTIN-RELATED"/>
    <property type="match status" value="1"/>
</dbReference>
<dbReference type="OrthoDB" id="10355425at2759"/>
<reference evidence="3" key="1">
    <citation type="submission" date="2017-10" db="EMBL/GenBank/DDBJ databases">
        <title>Rapid genome shrinkage in a self-fertile nematode reveals novel sperm competition proteins.</title>
        <authorList>
            <person name="Yin D."/>
            <person name="Schwarz E.M."/>
            <person name="Thomas C.G."/>
            <person name="Felde R.L."/>
            <person name="Korf I.F."/>
            <person name="Cutter A.D."/>
            <person name="Schartner C.M."/>
            <person name="Ralston E.J."/>
            <person name="Meyer B.J."/>
            <person name="Haag E.S."/>
        </authorList>
    </citation>
    <scope>NUCLEOTIDE SEQUENCE [LARGE SCALE GENOMIC DNA]</scope>
    <source>
        <strain evidence="3">JU1422</strain>
    </source>
</reference>
<evidence type="ECO:0000313" key="2">
    <source>
        <dbReference type="EMBL" id="PIC13410.1"/>
    </source>
</evidence>
<evidence type="ECO:0000313" key="3">
    <source>
        <dbReference type="Proteomes" id="UP000230233"/>
    </source>
</evidence>
<name>A0A2G5SEC7_9PELO</name>
<accession>A0A2G5SEC7</accession>
<dbReference type="Proteomes" id="UP000230233">
    <property type="component" value="Unassembled WGS sequence"/>
</dbReference>
<dbReference type="Pfam" id="PF04435">
    <property type="entry name" value="SPK"/>
    <property type="match status" value="1"/>
</dbReference>
<dbReference type="PANTHER" id="PTHR23362:SF0">
    <property type="entry name" value="CALPONIN-HOMOLOGY (CH) DOMAIN-CONTAINING PROTEIN-RELATED"/>
    <property type="match status" value="1"/>
</dbReference>
<dbReference type="InterPro" id="IPR053315">
    <property type="entry name" value="Peptidase_C14A"/>
</dbReference>
<dbReference type="AlphaFoldDB" id="A0A2G5SEC7"/>
<gene>
    <name evidence="2" type="ORF">B9Z55_027791</name>
</gene>
<organism evidence="2 3">
    <name type="scientific">Caenorhabditis nigoni</name>
    <dbReference type="NCBI Taxonomy" id="1611254"/>
    <lineage>
        <taxon>Eukaryota</taxon>
        <taxon>Metazoa</taxon>
        <taxon>Ecdysozoa</taxon>
        <taxon>Nematoda</taxon>
        <taxon>Chromadorea</taxon>
        <taxon>Rhabditida</taxon>
        <taxon>Rhabditina</taxon>
        <taxon>Rhabditomorpha</taxon>
        <taxon>Rhabditoidea</taxon>
        <taxon>Rhabditidae</taxon>
        <taxon>Peloderinae</taxon>
        <taxon>Caenorhabditis</taxon>
    </lineage>
</organism>